<evidence type="ECO:0000259" key="2">
    <source>
        <dbReference type="Pfam" id="PF20297"/>
    </source>
</evidence>
<evidence type="ECO:0000313" key="3">
    <source>
        <dbReference type="EMBL" id="KAK9818247.1"/>
    </source>
</evidence>
<comment type="caution">
    <text evidence="3">The sequence shown here is derived from an EMBL/GenBank/DDBJ whole genome shotgun (WGS) entry which is preliminary data.</text>
</comment>
<dbReference type="EMBL" id="JALJOR010000004">
    <property type="protein sequence ID" value="KAK9818247.1"/>
    <property type="molecule type" value="Genomic_DNA"/>
</dbReference>
<feature type="domain" description="MutS2 and Smr-associated SH3" evidence="2">
    <location>
        <begin position="78"/>
        <end position="118"/>
    </location>
</feature>
<gene>
    <name evidence="3" type="ORF">WJX72_009523</name>
</gene>
<dbReference type="Proteomes" id="UP001489004">
    <property type="component" value="Unassembled WGS sequence"/>
</dbReference>
<dbReference type="InterPro" id="IPR046893">
    <property type="entry name" value="MSSS"/>
</dbReference>
<dbReference type="Pfam" id="PF20297">
    <property type="entry name" value="MSSS"/>
    <property type="match status" value="1"/>
</dbReference>
<feature type="compositionally biased region" description="Basic and acidic residues" evidence="1">
    <location>
        <begin position="47"/>
        <end position="73"/>
    </location>
</feature>
<reference evidence="3 4" key="1">
    <citation type="journal article" date="2024" name="Nat. Commun.">
        <title>Phylogenomics reveals the evolutionary origins of lichenization in chlorophyte algae.</title>
        <authorList>
            <person name="Puginier C."/>
            <person name="Libourel C."/>
            <person name="Otte J."/>
            <person name="Skaloud P."/>
            <person name="Haon M."/>
            <person name="Grisel S."/>
            <person name="Petersen M."/>
            <person name="Berrin J.G."/>
            <person name="Delaux P.M."/>
            <person name="Dal Grande F."/>
            <person name="Keller J."/>
        </authorList>
    </citation>
    <scope>NUCLEOTIDE SEQUENCE [LARGE SCALE GENOMIC DNA]</scope>
    <source>
        <strain evidence="3 4">SAG 2043</strain>
    </source>
</reference>
<evidence type="ECO:0000313" key="4">
    <source>
        <dbReference type="Proteomes" id="UP001489004"/>
    </source>
</evidence>
<evidence type="ECO:0000256" key="1">
    <source>
        <dbReference type="SAM" id="MobiDB-lite"/>
    </source>
</evidence>
<dbReference type="AlphaFoldDB" id="A0AAW1QBV6"/>
<name>A0AAW1QBV6_9CHLO</name>
<feature type="region of interest" description="Disordered" evidence="1">
    <location>
        <begin position="43"/>
        <end position="73"/>
    </location>
</feature>
<organism evidence="3 4">
    <name type="scientific">[Myrmecia] bisecta</name>
    <dbReference type="NCBI Taxonomy" id="41462"/>
    <lineage>
        <taxon>Eukaryota</taxon>
        <taxon>Viridiplantae</taxon>
        <taxon>Chlorophyta</taxon>
        <taxon>core chlorophytes</taxon>
        <taxon>Trebouxiophyceae</taxon>
        <taxon>Trebouxiales</taxon>
        <taxon>Trebouxiaceae</taxon>
        <taxon>Myrmecia</taxon>
    </lineage>
</organism>
<sequence>MDLWARRKVMELDASLQLKEAEGINRAVEETRAKLNEIFRRQKVASHKQEQQQRQHSTKQQERREYQRQQDERWVPKVGDRVFVPRMNGSAKVVSIGGGEELVLQMGMLKVTAKVAEVRRP</sequence>
<protein>
    <recommendedName>
        <fullName evidence="2">MutS2 and Smr-associated SH3 domain-containing protein</fullName>
    </recommendedName>
</protein>
<accession>A0AAW1QBV6</accession>
<keyword evidence="4" id="KW-1185">Reference proteome</keyword>
<proteinExistence type="predicted"/>